<organism evidence="4 5">
    <name type="scientific">Dactylosporangium sucinum</name>
    <dbReference type="NCBI Taxonomy" id="1424081"/>
    <lineage>
        <taxon>Bacteria</taxon>
        <taxon>Bacillati</taxon>
        <taxon>Actinomycetota</taxon>
        <taxon>Actinomycetes</taxon>
        <taxon>Micromonosporales</taxon>
        <taxon>Micromonosporaceae</taxon>
        <taxon>Dactylosporangium</taxon>
    </lineage>
</organism>
<dbReference type="RefSeq" id="WP_190255590.1">
    <property type="nucleotide sequence ID" value="NZ_BMPI01000058.1"/>
</dbReference>
<gene>
    <name evidence="4" type="ORF">GCM10007977_083360</name>
</gene>
<proteinExistence type="predicted"/>
<feature type="domain" description="FAD-binding" evidence="3">
    <location>
        <begin position="2"/>
        <end position="338"/>
    </location>
</feature>
<reference evidence="4" key="1">
    <citation type="journal article" date="2014" name="Int. J. Syst. Evol. Microbiol.">
        <title>Complete genome sequence of Corynebacterium casei LMG S-19264T (=DSM 44701T), isolated from a smear-ripened cheese.</title>
        <authorList>
            <consortium name="US DOE Joint Genome Institute (JGI-PGF)"/>
            <person name="Walter F."/>
            <person name="Albersmeier A."/>
            <person name="Kalinowski J."/>
            <person name="Ruckert C."/>
        </authorList>
    </citation>
    <scope>NUCLEOTIDE SEQUENCE</scope>
    <source>
        <strain evidence="4">JCM 19831</strain>
    </source>
</reference>
<dbReference type="SUPFAM" id="SSF51905">
    <property type="entry name" value="FAD/NAD(P)-binding domain"/>
    <property type="match status" value="1"/>
</dbReference>
<dbReference type="Gene3D" id="3.50.50.60">
    <property type="entry name" value="FAD/NAD(P)-binding domain"/>
    <property type="match status" value="1"/>
</dbReference>
<dbReference type="GO" id="GO:0071949">
    <property type="term" value="F:FAD binding"/>
    <property type="evidence" value="ECO:0007669"/>
    <property type="project" value="InterPro"/>
</dbReference>
<dbReference type="InterPro" id="IPR036188">
    <property type="entry name" value="FAD/NAD-bd_sf"/>
</dbReference>
<keyword evidence="1" id="KW-0560">Oxidoreductase</keyword>
<keyword evidence="5" id="KW-1185">Reference proteome</keyword>
<evidence type="ECO:0000313" key="4">
    <source>
        <dbReference type="EMBL" id="GGM69010.1"/>
    </source>
</evidence>
<dbReference type="Proteomes" id="UP000642070">
    <property type="component" value="Unassembled WGS sequence"/>
</dbReference>
<reference evidence="4" key="2">
    <citation type="submission" date="2020-09" db="EMBL/GenBank/DDBJ databases">
        <authorList>
            <person name="Sun Q."/>
            <person name="Ohkuma M."/>
        </authorList>
    </citation>
    <scope>NUCLEOTIDE SEQUENCE</scope>
    <source>
        <strain evidence="4">JCM 19831</strain>
    </source>
</reference>
<dbReference type="PRINTS" id="PR00420">
    <property type="entry name" value="RNGMNOXGNASE"/>
</dbReference>
<name>A0A917U9W7_9ACTN</name>
<dbReference type="Pfam" id="PF01494">
    <property type="entry name" value="FAD_binding_3"/>
    <property type="match status" value="1"/>
</dbReference>
<evidence type="ECO:0000313" key="5">
    <source>
        <dbReference type="Proteomes" id="UP000642070"/>
    </source>
</evidence>
<comment type="caution">
    <text evidence="4">The sequence shown here is derived from an EMBL/GenBank/DDBJ whole genome shotgun (WGS) entry which is preliminary data.</text>
</comment>
<keyword evidence="2" id="KW-0503">Monooxygenase</keyword>
<dbReference type="AlphaFoldDB" id="A0A917U9W7"/>
<dbReference type="InterPro" id="IPR002938">
    <property type="entry name" value="FAD-bd"/>
</dbReference>
<dbReference type="InterPro" id="IPR050493">
    <property type="entry name" value="FAD-dep_Monooxygenase_BioMet"/>
</dbReference>
<sequence>MKAIVIGGGIAGPVAAMALQKSGIDARVFEAYSGTADGVGGALSIAPNGRTALQAIDAGHVVERIGTPMAGMVMQSWTGKRLGEFGSPPELPPMLLVWRAELYRALYDEAVKRGIAFEHGKKLTHIDGDNVRFEDGTTATADVIIGADGIRSTTRRLIDPAAPEPRYAGLLGFGARLADLDGLDDTRDKMHMVFGKQAFFGYQVGKGEGGWFANLPHRTPMSAAQAREVGNAEWLRRLAEVFREDRVPAVELIRRTEPDELVVTGGLEDIPSVPTWHRGNVVLIGDAAHPTSPSSGQGASLAIESAVQLARCLRDLPREQAFQQYERIRRHRVERIIKMAARTNSDKAAGPVARVLRDLLMPTLMRLARPSSFAWQFDHPIDWDARVALPT</sequence>
<evidence type="ECO:0000259" key="3">
    <source>
        <dbReference type="Pfam" id="PF01494"/>
    </source>
</evidence>
<evidence type="ECO:0000256" key="2">
    <source>
        <dbReference type="ARBA" id="ARBA00023033"/>
    </source>
</evidence>
<dbReference type="PANTHER" id="PTHR13789">
    <property type="entry name" value="MONOOXYGENASE"/>
    <property type="match status" value="1"/>
</dbReference>
<evidence type="ECO:0000256" key="1">
    <source>
        <dbReference type="ARBA" id="ARBA00023002"/>
    </source>
</evidence>
<protein>
    <submittedName>
        <fullName evidence="4">FAD-dependent oxidoreductase</fullName>
    </submittedName>
</protein>
<accession>A0A917U9W7</accession>
<dbReference type="GO" id="GO:0004497">
    <property type="term" value="F:monooxygenase activity"/>
    <property type="evidence" value="ECO:0007669"/>
    <property type="project" value="UniProtKB-KW"/>
</dbReference>
<dbReference type="PANTHER" id="PTHR13789:SF309">
    <property type="entry name" value="PUTATIVE (AFU_ORTHOLOGUE AFUA_6G14510)-RELATED"/>
    <property type="match status" value="1"/>
</dbReference>
<dbReference type="EMBL" id="BMPI01000058">
    <property type="protein sequence ID" value="GGM69010.1"/>
    <property type="molecule type" value="Genomic_DNA"/>
</dbReference>